<name>A0ABP8V0X8_9GAMM</name>
<protein>
    <submittedName>
        <fullName evidence="1">Uncharacterized protein</fullName>
    </submittedName>
</protein>
<evidence type="ECO:0000313" key="2">
    <source>
        <dbReference type="Proteomes" id="UP001500604"/>
    </source>
</evidence>
<reference evidence="2" key="1">
    <citation type="journal article" date="2019" name="Int. J. Syst. Evol. Microbiol.">
        <title>The Global Catalogue of Microorganisms (GCM) 10K type strain sequencing project: providing services to taxonomists for standard genome sequencing and annotation.</title>
        <authorList>
            <consortium name="The Broad Institute Genomics Platform"/>
            <consortium name="The Broad Institute Genome Sequencing Center for Infectious Disease"/>
            <person name="Wu L."/>
            <person name="Ma J."/>
        </authorList>
    </citation>
    <scope>NUCLEOTIDE SEQUENCE [LARGE SCALE GENOMIC DNA]</scope>
    <source>
        <strain evidence="2">JCM 17805</strain>
    </source>
</reference>
<comment type="caution">
    <text evidence="1">The sequence shown here is derived from an EMBL/GenBank/DDBJ whole genome shotgun (WGS) entry which is preliminary data.</text>
</comment>
<sequence length="119" mass="13780">MTFGGVKFYPIYESQGLGFYKCSHFSEIAKSNILCMNAKDYFVMKFYDGLQLTREDLRLENVRVGRESFEKDLLKKGYQKDSGDYSGFVTFLNQKTDHAVVYKDESDTGYFCKYSKTGT</sequence>
<keyword evidence="2" id="KW-1185">Reference proteome</keyword>
<evidence type="ECO:0000313" key="1">
    <source>
        <dbReference type="EMBL" id="GAA4649740.1"/>
    </source>
</evidence>
<dbReference type="Proteomes" id="UP001500604">
    <property type="component" value="Unassembled WGS sequence"/>
</dbReference>
<organism evidence="1 2">
    <name type="scientific">Kistimonas scapharcae</name>
    <dbReference type="NCBI Taxonomy" id="1036133"/>
    <lineage>
        <taxon>Bacteria</taxon>
        <taxon>Pseudomonadati</taxon>
        <taxon>Pseudomonadota</taxon>
        <taxon>Gammaproteobacteria</taxon>
        <taxon>Oceanospirillales</taxon>
        <taxon>Endozoicomonadaceae</taxon>
        <taxon>Kistimonas</taxon>
    </lineage>
</organism>
<dbReference type="EMBL" id="BAABFL010000288">
    <property type="protein sequence ID" value="GAA4649740.1"/>
    <property type="molecule type" value="Genomic_DNA"/>
</dbReference>
<proteinExistence type="predicted"/>
<accession>A0ABP8V0X8</accession>
<gene>
    <name evidence="1" type="ORF">GCM10023116_20200</name>
</gene>